<dbReference type="OrthoDB" id="5177725at2"/>
<accession>A0A1K2CS33</accession>
<dbReference type="PROSITE" id="PS50943">
    <property type="entry name" value="HTH_CROC1"/>
    <property type="match status" value="1"/>
</dbReference>
<dbReference type="InterPro" id="IPR043917">
    <property type="entry name" value="DUF5753"/>
</dbReference>
<protein>
    <submittedName>
        <fullName evidence="2">Helix-turn-helix domain-containing protein</fullName>
    </submittedName>
</protein>
<name>A0A1K2CS33_STRAR</name>
<reference evidence="2 3" key="1">
    <citation type="submission" date="2016-11" db="EMBL/GenBank/DDBJ databases">
        <authorList>
            <person name="Jaros S."/>
            <person name="Januszkiewicz K."/>
            <person name="Wedrychowicz H."/>
        </authorList>
    </citation>
    <scope>NUCLEOTIDE SEQUENCE [LARGE SCALE GENOMIC DNA]</scope>
    <source>
        <strain evidence="2 3">OK807</strain>
    </source>
</reference>
<dbReference type="InterPro" id="IPR010982">
    <property type="entry name" value="Lambda_DNA-bd_dom_sf"/>
</dbReference>
<dbReference type="STRING" id="1893.SAMN02787144_1011168"/>
<dbReference type="CDD" id="cd00093">
    <property type="entry name" value="HTH_XRE"/>
    <property type="match status" value="1"/>
</dbReference>
<proteinExistence type="predicted"/>
<dbReference type="GO" id="GO:0003677">
    <property type="term" value="F:DNA binding"/>
    <property type="evidence" value="ECO:0007669"/>
    <property type="project" value="InterPro"/>
</dbReference>
<evidence type="ECO:0000259" key="1">
    <source>
        <dbReference type="PROSITE" id="PS50943"/>
    </source>
</evidence>
<organism evidence="2 3">
    <name type="scientific">Streptomyces atratus</name>
    <dbReference type="NCBI Taxonomy" id="1893"/>
    <lineage>
        <taxon>Bacteria</taxon>
        <taxon>Bacillati</taxon>
        <taxon>Actinomycetota</taxon>
        <taxon>Actinomycetes</taxon>
        <taxon>Kitasatosporales</taxon>
        <taxon>Streptomycetaceae</taxon>
        <taxon>Streptomyces</taxon>
    </lineage>
</organism>
<dbReference type="AlphaFoldDB" id="A0A1K2CS33"/>
<gene>
    <name evidence="2" type="ORF">SAMN02787144_1011168</name>
</gene>
<evidence type="ECO:0000313" key="3">
    <source>
        <dbReference type="Proteomes" id="UP000181909"/>
    </source>
</evidence>
<dbReference type="InterPro" id="IPR001387">
    <property type="entry name" value="Cro/C1-type_HTH"/>
</dbReference>
<dbReference type="Pfam" id="PF19054">
    <property type="entry name" value="DUF5753"/>
    <property type="match status" value="1"/>
</dbReference>
<dbReference type="SMART" id="SM00530">
    <property type="entry name" value="HTH_XRE"/>
    <property type="match status" value="1"/>
</dbReference>
<dbReference type="Gene3D" id="1.10.260.40">
    <property type="entry name" value="lambda repressor-like DNA-binding domains"/>
    <property type="match status" value="1"/>
</dbReference>
<dbReference type="EMBL" id="FPJO01000011">
    <property type="protein sequence ID" value="SFY13288.1"/>
    <property type="molecule type" value="Genomic_DNA"/>
</dbReference>
<dbReference type="Pfam" id="PF13560">
    <property type="entry name" value="HTH_31"/>
    <property type="match status" value="1"/>
</dbReference>
<dbReference type="Proteomes" id="UP000181909">
    <property type="component" value="Unassembled WGS sequence"/>
</dbReference>
<dbReference type="RefSeq" id="WP_072486640.1">
    <property type="nucleotide sequence ID" value="NZ_CP108276.1"/>
</dbReference>
<evidence type="ECO:0000313" key="2">
    <source>
        <dbReference type="EMBL" id="SFY13288.1"/>
    </source>
</evidence>
<feature type="domain" description="HTH cro/C1-type" evidence="1">
    <location>
        <begin position="18"/>
        <end position="73"/>
    </location>
</feature>
<dbReference type="SUPFAM" id="SSF47413">
    <property type="entry name" value="lambda repressor-like DNA-binding domains"/>
    <property type="match status" value="1"/>
</dbReference>
<sequence length="290" mass="32251">MPVLENPTVRRRVLGANLRRLRDEQGRLLEDAAQELGCHPAKVSRIESGRSGIRQLDLRVLLDFYGVKDVRTREGWLALARESRRQRWWRELEDQLPQDFLDLIGLEDEVAGCRGFQPSIIPGLFQTEAYATAVIQGGSAGPPSEAQLTKVRVRLERQKAMTGRRPEPLHVWMVLGEAALRQQIGGRGVLREQLLHLVEMAQLPNVTLQVLPFSAGACKGGMLPFLLYSFPAPTELEVVLLESFTSHAYLEGPGDTAHYNGVFDHVRATALSALDSEALMVSLADELARS</sequence>